<keyword evidence="4 6" id="KW-0560">Oxidoreductase</keyword>
<dbReference type="Gene3D" id="3.50.50.60">
    <property type="entry name" value="FAD/NAD(P)-binding domain"/>
    <property type="match status" value="1"/>
</dbReference>
<dbReference type="STRING" id="1397694.GCA_000702585_00486"/>
<gene>
    <name evidence="6" type="primary">soxA</name>
    <name evidence="6" type="ORF">NCTC13163_03064</name>
</gene>
<accession>A0A377FYQ7</accession>
<dbReference type="Proteomes" id="UP000254060">
    <property type="component" value="Unassembled WGS sequence"/>
</dbReference>
<dbReference type="EMBL" id="UGGP01000001">
    <property type="protein sequence ID" value="STO09626.1"/>
    <property type="molecule type" value="Genomic_DNA"/>
</dbReference>
<comment type="cofactor">
    <cofactor evidence="1">
        <name>FAD</name>
        <dbReference type="ChEBI" id="CHEBI:57692"/>
    </cofactor>
</comment>
<evidence type="ECO:0000256" key="3">
    <source>
        <dbReference type="ARBA" id="ARBA00022827"/>
    </source>
</evidence>
<organism evidence="6 7">
    <name type="scientific">Exiguobacterium aurantiacum</name>
    <dbReference type="NCBI Taxonomy" id="33987"/>
    <lineage>
        <taxon>Bacteria</taxon>
        <taxon>Bacillati</taxon>
        <taxon>Bacillota</taxon>
        <taxon>Bacilli</taxon>
        <taxon>Bacillales</taxon>
        <taxon>Bacillales Family XII. Incertae Sedis</taxon>
        <taxon>Exiguobacterium</taxon>
    </lineage>
</organism>
<dbReference type="SUPFAM" id="SSF51905">
    <property type="entry name" value="FAD/NAD(P)-binding domain"/>
    <property type="match status" value="1"/>
</dbReference>
<dbReference type="InterPro" id="IPR045170">
    <property type="entry name" value="MTOX"/>
</dbReference>
<keyword evidence="3" id="KW-0274">FAD</keyword>
<dbReference type="NCBIfam" id="NF008425">
    <property type="entry name" value="PRK11259.1"/>
    <property type="match status" value="1"/>
</dbReference>
<dbReference type="Gene3D" id="3.30.9.10">
    <property type="entry name" value="D-Amino Acid Oxidase, subunit A, domain 2"/>
    <property type="match status" value="1"/>
</dbReference>
<evidence type="ECO:0000313" key="7">
    <source>
        <dbReference type="Proteomes" id="UP000254060"/>
    </source>
</evidence>
<evidence type="ECO:0000256" key="1">
    <source>
        <dbReference type="ARBA" id="ARBA00001974"/>
    </source>
</evidence>
<dbReference type="PANTHER" id="PTHR10961">
    <property type="entry name" value="PEROXISOMAL SARCOSINE OXIDASE"/>
    <property type="match status" value="1"/>
</dbReference>
<name>A0A377FYQ7_9BACL</name>
<feature type="domain" description="FAD dependent oxidoreductase" evidence="5">
    <location>
        <begin position="7"/>
        <end position="358"/>
    </location>
</feature>
<dbReference type="GO" id="GO:0050660">
    <property type="term" value="F:flavin adenine dinucleotide binding"/>
    <property type="evidence" value="ECO:0007669"/>
    <property type="project" value="InterPro"/>
</dbReference>
<evidence type="ECO:0000313" key="6">
    <source>
        <dbReference type="EMBL" id="STO09626.1"/>
    </source>
</evidence>
<dbReference type="RefSeq" id="WP_200872639.1">
    <property type="nucleotide sequence ID" value="NZ_UGGP01000001.1"/>
</dbReference>
<dbReference type="SUPFAM" id="SSF54373">
    <property type="entry name" value="FAD-linked reductases, C-terminal domain"/>
    <property type="match status" value="1"/>
</dbReference>
<dbReference type="AlphaFoldDB" id="A0A377FYQ7"/>
<sequence length="378" mass="41646">MTDIQYDIAVIGAGTMGMAAASFLTARGAKTLVIDAFDPPHDKGSHHGDTRMIRHAYGEGRQYVALVKRAQTLWEELDRETAYPVFQKTGVLGLGPADSVFLNEMIASADEHDLSLQRLSSADIMNRWPGLSVPDDYIGCFETESGLLYSENAIRAYRERAVRNGATLAMNTPVVSITPTAVGITIATRNETFHAKKVIVTVGAWAKQLLPDISLPLQPTRKVVGWFDADETLFSDTAFPSFFVEDDERMFYGFPSLDGSGLKVGRTDGGQPIEPGIHTQDFGRYDADEGDLRQFLSTYMPTANGPLKRGKTCLYTMSSDHDFIVDFHPEHDSILFACGFSGHGFKFGSVMGEVLSELTLNGETPFDLSRFRLSRFQA</sequence>
<evidence type="ECO:0000256" key="2">
    <source>
        <dbReference type="ARBA" id="ARBA00022630"/>
    </source>
</evidence>
<keyword evidence="2" id="KW-0285">Flavoprotein</keyword>
<dbReference type="PANTHER" id="PTHR10961:SF7">
    <property type="entry name" value="FAD DEPENDENT OXIDOREDUCTASE DOMAIN-CONTAINING PROTEIN"/>
    <property type="match status" value="1"/>
</dbReference>
<dbReference type="InterPro" id="IPR036188">
    <property type="entry name" value="FAD/NAD-bd_sf"/>
</dbReference>
<dbReference type="EC" id="1.5.3.1" evidence="6"/>
<dbReference type="Pfam" id="PF01266">
    <property type="entry name" value="DAO"/>
    <property type="match status" value="1"/>
</dbReference>
<dbReference type="GO" id="GO:0005829">
    <property type="term" value="C:cytosol"/>
    <property type="evidence" value="ECO:0007669"/>
    <property type="project" value="TreeGrafter"/>
</dbReference>
<protein>
    <submittedName>
        <fullName evidence="6">Monomeric sarcosine oxidase</fullName>
        <ecNumber evidence="6">1.5.3.1</ecNumber>
    </submittedName>
</protein>
<dbReference type="InterPro" id="IPR006076">
    <property type="entry name" value="FAD-dep_OxRdtase"/>
</dbReference>
<proteinExistence type="predicted"/>
<evidence type="ECO:0000256" key="4">
    <source>
        <dbReference type="ARBA" id="ARBA00023002"/>
    </source>
</evidence>
<reference evidence="6 7" key="1">
    <citation type="submission" date="2018-06" db="EMBL/GenBank/DDBJ databases">
        <authorList>
            <consortium name="Pathogen Informatics"/>
            <person name="Doyle S."/>
        </authorList>
    </citation>
    <scope>NUCLEOTIDE SEQUENCE [LARGE SCALE GENOMIC DNA]</scope>
    <source>
        <strain evidence="6 7">NCTC13163</strain>
    </source>
</reference>
<evidence type="ECO:0000259" key="5">
    <source>
        <dbReference type="Pfam" id="PF01266"/>
    </source>
</evidence>
<dbReference type="GO" id="GO:0008115">
    <property type="term" value="F:sarcosine oxidase activity"/>
    <property type="evidence" value="ECO:0007669"/>
    <property type="project" value="UniProtKB-EC"/>
</dbReference>